<gene>
    <name evidence="2" type="ORF">NP493_2g24082</name>
</gene>
<evidence type="ECO:0000313" key="2">
    <source>
        <dbReference type="EMBL" id="KAK2194202.1"/>
    </source>
</evidence>
<reference evidence="2" key="1">
    <citation type="journal article" date="2023" name="Mol. Biol. Evol.">
        <title>Third-Generation Sequencing Reveals the Adaptive Role of the Epigenome in Three Deep-Sea Polychaetes.</title>
        <authorList>
            <person name="Perez M."/>
            <person name="Aroh O."/>
            <person name="Sun Y."/>
            <person name="Lan Y."/>
            <person name="Juniper S.K."/>
            <person name="Young C.R."/>
            <person name="Angers B."/>
            <person name="Qian P.Y."/>
        </authorList>
    </citation>
    <scope>NUCLEOTIDE SEQUENCE</scope>
    <source>
        <strain evidence="2">R07B-5</strain>
    </source>
</reference>
<evidence type="ECO:0000313" key="3">
    <source>
        <dbReference type="Proteomes" id="UP001209878"/>
    </source>
</evidence>
<sequence>MEYSKHEMSKDFHVYSKIVKDELEVIIQATSSSYVAIGWRPIDSTASCSNFPTETGATSGVPEPEATIAAQPETTAAAAAEPASTAVVEPEATTAAPVAETTANLHAMDCTDIIIGSARGKQSRVGDYYTRDRSSPRSDAFYGGGKNSLTAAIGQEVNGVTTILFRRKLRATEKQDHDIVVGKMHVIWSKGQETNSKLPDYYRKDELKYHGGGGAQRGWREINFRDTVSSAGTIYGVTTMVAMTASVTLCLLNTVL</sequence>
<feature type="domain" description="DOMON" evidence="1">
    <location>
        <begin position="64"/>
        <end position="191"/>
    </location>
</feature>
<dbReference type="PANTHER" id="PTHR46901">
    <property type="entry name" value="GH04942P"/>
    <property type="match status" value="1"/>
</dbReference>
<name>A0AAD9UM04_RIDPI</name>
<dbReference type="AlphaFoldDB" id="A0AAD9UM04"/>
<proteinExistence type="predicted"/>
<dbReference type="InterPro" id="IPR045266">
    <property type="entry name" value="DOH_DOMON"/>
</dbReference>
<dbReference type="InterPro" id="IPR005018">
    <property type="entry name" value="DOMON_domain"/>
</dbReference>
<dbReference type="PANTHER" id="PTHR46901:SF2">
    <property type="entry name" value="GH04942P"/>
    <property type="match status" value="1"/>
</dbReference>
<dbReference type="PROSITE" id="PS50836">
    <property type="entry name" value="DOMON"/>
    <property type="match status" value="1"/>
</dbReference>
<keyword evidence="3" id="KW-1185">Reference proteome</keyword>
<comment type="caution">
    <text evidence="2">The sequence shown here is derived from an EMBL/GenBank/DDBJ whole genome shotgun (WGS) entry which is preliminary data.</text>
</comment>
<dbReference type="Pfam" id="PF03351">
    <property type="entry name" value="DOMON"/>
    <property type="match status" value="1"/>
</dbReference>
<dbReference type="CDD" id="cd09631">
    <property type="entry name" value="DOMON_DOH"/>
    <property type="match status" value="1"/>
</dbReference>
<evidence type="ECO:0000259" key="1">
    <source>
        <dbReference type="PROSITE" id="PS50836"/>
    </source>
</evidence>
<dbReference type="Proteomes" id="UP001209878">
    <property type="component" value="Unassembled WGS sequence"/>
</dbReference>
<organism evidence="2 3">
    <name type="scientific">Ridgeia piscesae</name>
    <name type="common">Tubeworm</name>
    <dbReference type="NCBI Taxonomy" id="27915"/>
    <lineage>
        <taxon>Eukaryota</taxon>
        <taxon>Metazoa</taxon>
        <taxon>Spiralia</taxon>
        <taxon>Lophotrochozoa</taxon>
        <taxon>Annelida</taxon>
        <taxon>Polychaeta</taxon>
        <taxon>Sedentaria</taxon>
        <taxon>Canalipalpata</taxon>
        <taxon>Sabellida</taxon>
        <taxon>Siboglinidae</taxon>
        <taxon>Ridgeia</taxon>
    </lineage>
</organism>
<protein>
    <recommendedName>
        <fullName evidence="1">DOMON domain-containing protein</fullName>
    </recommendedName>
</protein>
<accession>A0AAD9UM04</accession>
<dbReference type="EMBL" id="JAODUO010000002">
    <property type="protein sequence ID" value="KAK2194202.1"/>
    <property type="molecule type" value="Genomic_DNA"/>
</dbReference>